<dbReference type="PROSITE" id="PS00108">
    <property type="entry name" value="PROTEIN_KINASE_ST"/>
    <property type="match status" value="1"/>
</dbReference>
<dbReference type="InterPro" id="IPR008271">
    <property type="entry name" value="Ser/Thr_kinase_AS"/>
</dbReference>
<comment type="similarity">
    <text evidence="2">Belongs to the protein kinase superfamily. CAMK Ser/Thr protein kinase family. NIM1 subfamily.</text>
</comment>
<feature type="region of interest" description="Disordered" evidence="13">
    <location>
        <begin position="379"/>
        <end position="423"/>
    </location>
</feature>
<accession>A0A0C2ZM18</accession>
<feature type="region of interest" description="Disordered" evidence="13">
    <location>
        <begin position="439"/>
        <end position="458"/>
    </location>
</feature>
<dbReference type="SUPFAM" id="SSF56112">
    <property type="entry name" value="Protein kinase-like (PK-like)"/>
    <property type="match status" value="1"/>
</dbReference>
<evidence type="ECO:0000256" key="5">
    <source>
        <dbReference type="ARBA" id="ARBA00022553"/>
    </source>
</evidence>
<name>A0A0C2ZM18_9AGAM</name>
<feature type="domain" description="Protein kinase" evidence="14">
    <location>
        <begin position="26"/>
        <end position="287"/>
    </location>
</feature>
<evidence type="ECO:0000256" key="7">
    <source>
        <dbReference type="ARBA" id="ARBA00022741"/>
    </source>
</evidence>
<dbReference type="OrthoDB" id="193931at2759"/>
<keyword evidence="8" id="KW-0418">Kinase</keyword>
<comment type="subcellular location">
    <subcellularLocation>
        <location evidence="1">Bud neck</location>
    </subcellularLocation>
</comment>
<keyword evidence="4" id="KW-0723">Serine/threonine-protein kinase</keyword>
<dbReference type="Gene3D" id="1.10.510.10">
    <property type="entry name" value="Transferase(Phosphotransferase) domain 1"/>
    <property type="match status" value="1"/>
</dbReference>
<dbReference type="GO" id="GO:0005940">
    <property type="term" value="C:septin ring"/>
    <property type="evidence" value="ECO:0007669"/>
    <property type="project" value="UniProtKB-ARBA"/>
</dbReference>
<evidence type="ECO:0000313" key="16">
    <source>
        <dbReference type="Proteomes" id="UP000053989"/>
    </source>
</evidence>
<evidence type="ECO:0000256" key="13">
    <source>
        <dbReference type="SAM" id="MobiDB-lite"/>
    </source>
</evidence>
<dbReference type="STRING" id="1036808.A0A0C2ZM18"/>
<keyword evidence="7 12" id="KW-0547">Nucleotide-binding</keyword>
<dbReference type="FunFam" id="1.10.510.10:FF:000394">
    <property type="entry name" value="Serine/threonine-protein kinase HSL1"/>
    <property type="match status" value="1"/>
</dbReference>
<keyword evidence="6" id="KW-0808">Transferase</keyword>
<dbReference type="GO" id="GO:0004674">
    <property type="term" value="F:protein serine/threonine kinase activity"/>
    <property type="evidence" value="ECO:0007669"/>
    <property type="project" value="UniProtKB-KW"/>
</dbReference>
<evidence type="ECO:0000256" key="2">
    <source>
        <dbReference type="ARBA" id="ARBA00010791"/>
    </source>
</evidence>
<dbReference type="InterPro" id="IPR000719">
    <property type="entry name" value="Prot_kinase_dom"/>
</dbReference>
<proteinExistence type="inferred from homology"/>
<evidence type="ECO:0000256" key="11">
    <source>
        <dbReference type="ARBA" id="ARBA00048679"/>
    </source>
</evidence>
<evidence type="ECO:0000259" key="14">
    <source>
        <dbReference type="PROSITE" id="PS50011"/>
    </source>
</evidence>
<evidence type="ECO:0000256" key="1">
    <source>
        <dbReference type="ARBA" id="ARBA00004266"/>
    </source>
</evidence>
<evidence type="ECO:0000256" key="10">
    <source>
        <dbReference type="ARBA" id="ARBA00047899"/>
    </source>
</evidence>
<dbReference type="CDD" id="cd14081">
    <property type="entry name" value="STKc_BRSK1_2"/>
    <property type="match status" value="1"/>
</dbReference>
<evidence type="ECO:0000313" key="15">
    <source>
        <dbReference type="EMBL" id="KIM62593.1"/>
    </source>
</evidence>
<dbReference type="GO" id="GO:0005935">
    <property type="term" value="C:cellular bud neck"/>
    <property type="evidence" value="ECO:0007669"/>
    <property type="project" value="UniProtKB-SubCell"/>
</dbReference>
<reference evidence="15 16" key="1">
    <citation type="submission" date="2014-04" db="EMBL/GenBank/DDBJ databases">
        <authorList>
            <consortium name="DOE Joint Genome Institute"/>
            <person name="Kuo A."/>
            <person name="Kohler A."/>
            <person name="Nagy L.G."/>
            <person name="Floudas D."/>
            <person name="Copeland A."/>
            <person name="Barry K.W."/>
            <person name="Cichocki N."/>
            <person name="Veneault-Fourrey C."/>
            <person name="LaButti K."/>
            <person name="Lindquist E.A."/>
            <person name="Lipzen A."/>
            <person name="Lundell T."/>
            <person name="Morin E."/>
            <person name="Murat C."/>
            <person name="Sun H."/>
            <person name="Tunlid A."/>
            <person name="Henrissat B."/>
            <person name="Grigoriev I.V."/>
            <person name="Hibbett D.S."/>
            <person name="Martin F."/>
            <person name="Nordberg H.P."/>
            <person name="Cantor M.N."/>
            <person name="Hua S.X."/>
        </authorList>
    </citation>
    <scope>NUCLEOTIDE SEQUENCE [LARGE SCALE GENOMIC DNA]</scope>
    <source>
        <strain evidence="15 16">Foug A</strain>
    </source>
</reference>
<dbReference type="PROSITE" id="PS00107">
    <property type="entry name" value="PROTEIN_KINASE_ATP"/>
    <property type="match status" value="1"/>
</dbReference>
<dbReference type="EC" id="2.7.11.1" evidence="3"/>
<dbReference type="InterPro" id="IPR011009">
    <property type="entry name" value="Kinase-like_dom_sf"/>
</dbReference>
<keyword evidence="9 12" id="KW-0067">ATP-binding</keyword>
<dbReference type="EMBL" id="KN822041">
    <property type="protein sequence ID" value="KIM62593.1"/>
    <property type="molecule type" value="Genomic_DNA"/>
</dbReference>
<dbReference type="PANTHER" id="PTHR24346:SF110">
    <property type="entry name" value="NON-SPECIFIC SERINE_THREONINE PROTEIN KINASE"/>
    <property type="match status" value="1"/>
</dbReference>
<keyword evidence="5" id="KW-0597">Phosphoprotein</keyword>
<dbReference type="SMART" id="SM00220">
    <property type="entry name" value="S_TKc"/>
    <property type="match status" value="1"/>
</dbReference>
<dbReference type="GO" id="GO:0035556">
    <property type="term" value="P:intracellular signal transduction"/>
    <property type="evidence" value="ECO:0007669"/>
    <property type="project" value="TreeGrafter"/>
</dbReference>
<gene>
    <name evidence="15" type="ORF">SCLCIDRAFT_119270</name>
</gene>
<dbReference type="InterPro" id="IPR017441">
    <property type="entry name" value="Protein_kinase_ATP_BS"/>
</dbReference>
<dbReference type="HOGENOM" id="CLU_009531_2_1_1"/>
<dbReference type="InParanoid" id="A0A0C2ZM18"/>
<evidence type="ECO:0000256" key="9">
    <source>
        <dbReference type="ARBA" id="ARBA00022840"/>
    </source>
</evidence>
<organism evidence="15 16">
    <name type="scientific">Scleroderma citrinum Foug A</name>
    <dbReference type="NCBI Taxonomy" id="1036808"/>
    <lineage>
        <taxon>Eukaryota</taxon>
        <taxon>Fungi</taxon>
        <taxon>Dikarya</taxon>
        <taxon>Basidiomycota</taxon>
        <taxon>Agaricomycotina</taxon>
        <taxon>Agaricomycetes</taxon>
        <taxon>Agaricomycetidae</taxon>
        <taxon>Boletales</taxon>
        <taxon>Sclerodermatineae</taxon>
        <taxon>Sclerodermataceae</taxon>
        <taxon>Scleroderma</taxon>
    </lineage>
</organism>
<dbReference type="GO" id="GO:0005524">
    <property type="term" value="F:ATP binding"/>
    <property type="evidence" value="ECO:0007669"/>
    <property type="project" value="UniProtKB-UniRule"/>
</dbReference>
<dbReference type="PANTHER" id="PTHR24346">
    <property type="entry name" value="MAP/MICROTUBULE AFFINITY-REGULATING KINASE"/>
    <property type="match status" value="1"/>
</dbReference>
<feature type="compositionally biased region" description="Pro residues" evidence="13">
    <location>
        <begin position="407"/>
        <end position="417"/>
    </location>
</feature>
<evidence type="ECO:0000256" key="12">
    <source>
        <dbReference type="PROSITE-ProRule" id="PRU10141"/>
    </source>
</evidence>
<comment type="catalytic activity">
    <reaction evidence="10">
        <text>L-threonyl-[protein] + ATP = O-phospho-L-threonyl-[protein] + ADP + H(+)</text>
        <dbReference type="Rhea" id="RHEA:46608"/>
        <dbReference type="Rhea" id="RHEA-COMP:11060"/>
        <dbReference type="Rhea" id="RHEA-COMP:11605"/>
        <dbReference type="ChEBI" id="CHEBI:15378"/>
        <dbReference type="ChEBI" id="CHEBI:30013"/>
        <dbReference type="ChEBI" id="CHEBI:30616"/>
        <dbReference type="ChEBI" id="CHEBI:61977"/>
        <dbReference type="ChEBI" id="CHEBI:456216"/>
        <dbReference type="EC" id="2.7.11.1"/>
    </reaction>
</comment>
<dbReference type="AlphaFoldDB" id="A0A0C2ZM18"/>
<comment type="catalytic activity">
    <reaction evidence="11">
        <text>L-seryl-[protein] + ATP = O-phospho-L-seryl-[protein] + ADP + H(+)</text>
        <dbReference type="Rhea" id="RHEA:17989"/>
        <dbReference type="Rhea" id="RHEA-COMP:9863"/>
        <dbReference type="Rhea" id="RHEA-COMP:11604"/>
        <dbReference type="ChEBI" id="CHEBI:15378"/>
        <dbReference type="ChEBI" id="CHEBI:29999"/>
        <dbReference type="ChEBI" id="CHEBI:30616"/>
        <dbReference type="ChEBI" id="CHEBI:83421"/>
        <dbReference type="ChEBI" id="CHEBI:456216"/>
        <dbReference type="EC" id="2.7.11.1"/>
    </reaction>
</comment>
<protein>
    <recommendedName>
        <fullName evidence="3">non-specific serine/threonine protein kinase</fullName>
        <ecNumber evidence="3">2.7.11.1</ecNumber>
    </recommendedName>
</protein>
<reference evidence="16" key="2">
    <citation type="submission" date="2015-01" db="EMBL/GenBank/DDBJ databases">
        <title>Evolutionary Origins and Diversification of the Mycorrhizal Mutualists.</title>
        <authorList>
            <consortium name="DOE Joint Genome Institute"/>
            <consortium name="Mycorrhizal Genomics Consortium"/>
            <person name="Kohler A."/>
            <person name="Kuo A."/>
            <person name="Nagy L.G."/>
            <person name="Floudas D."/>
            <person name="Copeland A."/>
            <person name="Barry K.W."/>
            <person name="Cichocki N."/>
            <person name="Veneault-Fourrey C."/>
            <person name="LaButti K."/>
            <person name="Lindquist E.A."/>
            <person name="Lipzen A."/>
            <person name="Lundell T."/>
            <person name="Morin E."/>
            <person name="Murat C."/>
            <person name="Riley R."/>
            <person name="Ohm R."/>
            <person name="Sun H."/>
            <person name="Tunlid A."/>
            <person name="Henrissat B."/>
            <person name="Grigoriev I.V."/>
            <person name="Hibbett D.S."/>
            <person name="Martin F."/>
        </authorList>
    </citation>
    <scope>NUCLEOTIDE SEQUENCE [LARGE SCALE GENOMIC DNA]</scope>
    <source>
        <strain evidence="16">Foug A</strain>
    </source>
</reference>
<feature type="binding site" evidence="12">
    <location>
        <position position="55"/>
    </location>
    <ligand>
        <name>ATP</name>
        <dbReference type="ChEBI" id="CHEBI:30616"/>
    </ligand>
</feature>
<evidence type="ECO:0000256" key="4">
    <source>
        <dbReference type="ARBA" id="ARBA00022527"/>
    </source>
</evidence>
<dbReference type="PROSITE" id="PS50011">
    <property type="entry name" value="PROTEIN_KINASE_DOM"/>
    <property type="match status" value="1"/>
</dbReference>
<sequence length="727" mass="82478">MSLSDDYPRHSRLDRGDVDPKMIGLWKVGRTIGTGSSGRVRIARHVKTHNLAAVKIVSKSALTNKPTCLGQHGALLNIEREIVIMKLIDHPNIMRLYDVWETSSDLYLILEYIEGGELFDYLCNKGPLSPSEALGYFQQIIFAVDYCHRFNIAHRDLKPENLLMDKDKNIKIADFGMAAWQARRKSGLLQTACGSPHYAAPEIIMGKEYDGRFSDIWSCGVILFALLVGYLPFDDDDLVSVLEKVKLAKYKVPPGMDPMAKDLISKMLQKNVEDRITIPQILKHPFFLSQKPKVVKKVMPDLDVMSRPIASEEDIDEDIFANLRTLWHGTPDEDIIESLKNHRPNWHKGVYHLLVAYRYKHLEDYDEEEEIIAQAQKKKIGKNKAEELPRRVGRTSCQAADLGSPTHLPPRADPPTPRRARRSFGDPLQANALQILLQSDEPSSPPRPNTRRHSALTVPTKGDQDTMYEFFHQIVERLNAMEPYTNTATPPMQTDHGPVQRTASGNDVFRRFTEVDKENQPVHVNPPGILRRSSLRSSGAELKRPIPRVQIIEPSPPRRLQRKKSFTTSIFSPVLLDRTPSLLSKRWLSSVFRFKPATYELLSTCNAFTSREECRGLLSGLGIQVSLSHAEEAGVLKCKFDGIENPRGVLPVLKFVRFRVEMQQPTTPQALAGYQVALRFIQEKGASSSFQTVYHRVRRMWELDVPRSLSALTSEQGTYGMKFVDED</sequence>
<keyword evidence="16" id="KW-1185">Reference proteome</keyword>
<evidence type="ECO:0000256" key="8">
    <source>
        <dbReference type="ARBA" id="ARBA00022777"/>
    </source>
</evidence>
<dbReference type="Pfam" id="PF00069">
    <property type="entry name" value="Pkinase"/>
    <property type="match status" value="1"/>
</dbReference>
<evidence type="ECO:0000256" key="3">
    <source>
        <dbReference type="ARBA" id="ARBA00012513"/>
    </source>
</evidence>
<evidence type="ECO:0000256" key="6">
    <source>
        <dbReference type="ARBA" id="ARBA00022679"/>
    </source>
</evidence>
<dbReference type="Proteomes" id="UP000053989">
    <property type="component" value="Unassembled WGS sequence"/>
</dbReference>